<proteinExistence type="predicted"/>
<keyword evidence="1" id="KW-0862">Zinc</keyword>
<evidence type="ECO:0000256" key="1">
    <source>
        <dbReference type="PROSITE-ProRule" id="PRU00042"/>
    </source>
</evidence>
<dbReference type="OrthoDB" id="10018191at2759"/>
<dbReference type="PROSITE" id="PS00028">
    <property type="entry name" value="ZINC_FINGER_C2H2_1"/>
    <property type="match status" value="1"/>
</dbReference>
<sequence>MFFVHFLCVVYNKSSVFIHSQTPDSTIDTKHKFQPLVNLTSLSLEAIELTKDNEDLEKPICIIYSRDSFKVKLELKQELPLEHLEGEFIDDNDYQESSIKGEECLLQELKEENDRPLDEDINLKQLRKTLKKEKHKKKTKQTYKENFVREKNEQIIKVVHLTREQIIKDRTKMREDPKYKNLNYKCTDCIKGFNFKETYERHMLWHSK</sequence>
<keyword evidence="1" id="KW-0479">Metal-binding</keyword>
<dbReference type="Proteomes" id="UP000838756">
    <property type="component" value="Unassembled WGS sequence"/>
</dbReference>
<name>A0A8S4R1Y7_9NEOP</name>
<comment type="caution">
    <text evidence="3">The sequence shown here is derived from an EMBL/GenBank/DDBJ whole genome shotgun (WGS) entry which is preliminary data.</text>
</comment>
<dbReference type="GO" id="GO:0008270">
    <property type="term" value="F:zinc ion binding"/>
    <property type="evidence" value="ECO:0007669"/>
    <property type="project" value="UniProtKB-KW"/>
</dbReference>
<dbReference type="InterPro" id="IPR013087">
    <property type="entry name" value="Znf_C2H2_type"/>
</dbReference>
<keyword evidence="1" id="KW-0863">Zinc-finger</keyword>
<protein>
    <submittedName>
        <fullName evidence="3">Jg2994 protein</fullName>
    </submittedName>
</protein>
<dbReference type="PROSITE" id="PS50157">
    <property type="entry name" value="ZINC_FINGER_C2H2_2"/>
    <property type="match status" value="1"/>
</dbReference>
<dbReference type="EMBL" id="CAKXAJ010022683">
    <property type="protein sequence ID" value="CAH2227240.1"/>
    <property type="molecule type" value="Genomic_DNA"/>
</dbReference>
<accession>A0A8S4R1Y7</accession>
<evidence type="ECO:0000259" key="2">
    <source>
        <dbReference type="PROSITE" id="PS50157"/>
    </source>
</evidence>
<reference evidence="3" key="1">
    <citation type="submission" date="2022-03" db="EMBL/GenBank/DDBJ databases">
        <authorList>
            <person name="Lindestad O."/>
        </authorList>
    </citation>
    <scope>NUCLEOTIDE SEQUENCE</scope>
</reference>
<evidence type="ECO:0000313" key="4">
    <source>
        <dbReference type="Proteomes" id="UP000838756"/>
    </source>
</evidence>
<keyword evidence="4" id="KW-1185">Reference proteome</keyword>
<organism evidence="3 4">
    <name type="scientific">Pararge aegeria aegeria</name>
    <dbReference type="NCBI Taxonomy" id="348720"/>
    <lineage>
        <taxon>Eukaryota</taxon>
        <taxon>Metazoa</taxon>
        <taxon>Ecdysozoa</taxon>
        <taxon>Arthropoda</taxon>
        <taxon>Hexapoda</taxon>
        <taxon>Insecta</taxon>
        <taxon>Pterygota</taxon>
        <taxon>Neoptera</taxon>
        <taxon>Endopterygota</taxon>
        <taxon>Lepidoptera</taxon>
        <taxon>Glossata</taxon>
        <taxon>Ditrysia</taxon>
        <taxon>Papilionoidea</taxon>
        <taxon>Nymphalidae</taxon>
        <taxon>Satyrinae</taxon>
        <taxon>Satyrini</taxon>
        <taxon>Parargina</taxon>
        <taxon>Pararge</taxon>
    </lineage>
</organism>
<evidence type="ECO:0000313" key="3">
    <source>
        <dbReference type="EMBL" id="CAH2227240.1"/>
    </source>
</evidence>
<dbReference type="AlphaFoldDB" id="A0A8S4R1Y7"/>
<feature type="domain" description="C2H2-type" evidence="2">
    <location>
        <begin position="184"/>
        <end position="208"/>
    </location>
</feature>
<gene>
    <name evidence="3" type="primary">jg2994</name>
    <name evidence="3" type="ORF">PAEG_LOCUS7769</name>
</gene>
<feature type="non-terminal residue" evidence="3">
    <location>
        <position position="1"/>
    </location>
</feature>